<evidence type="ECO:0000259" key="1">
    <source>
        <dbReference type="Pfam" id="PF01425"/>
    </source>
</evidence>
<dbReference type="Pfam" id="PF01425">
    <property type="entry name" value="Amidase"/>
    <property type="match status" value="1"/>
</dbReference>
<dbReference type="InterPro" id="IPR036928">
    <property type="entry name" value="AS_sf"/>
</dbReference>
<dbReference type="EMBL" id="JAZHXJ010000173">
    <property type="protein sequence ID" value="KAL1870543.1"/>
    <property type="molecule type" value="Genomic_DNA"/>
</dbReference>
<protein>
    <recommendedName>
        <fullName evidence="1">Amidase domain-containing protein</fullName>
    </recommendedName>
</protein>
<dbReference type="InterPro" id="IPR023631">
    <property type="entry name" value="Amidase_dom"/>
</dbReference>
<keyword evidence="3" id="KW-1185">Reference proteome</keyword>
<evidence type="ECO:0000313" key="2">
    <source>
        <dbReference type="EMBL" id="KAL1870543.1"/>
    </source>
</evidence>
<gene>
    <name evidence="2" type="ORF">VTK73DRAFT_2582</name>
</gene>
<evidence type="ECO:0000313" key="3">
    <source>
        <dbReference type="Proteomes" id="UP001586593"/>
    </source>
</evidence>
<dbReference type="SUPFAM" id="SSF75304">
    <property type="entry name" value="Amidase signature (AS) enzymes"/>
    <property type="match status" value="1"/>
</dbReference>
<name>A0ABR3X3N4_9PEZI</name>
<dbReference type="PANTHER" id="PTHR42678:SF34">
    <property type="entry name" value="OS04G0183300 PROTEIN"/>
    <property type="match status" value="1"/>
</dbReference>
<organism evidence="2 3">
    <name type="scientific">Phialemonium thermophilum</name>
    <dbReference type="NCBI Taxonomy" id="223376"/>
    <lineage>
        <taxon>Eukaryota</taxon>
        <taxon>Fungi</taxon>
        <taxon>Dikarya</taxon>
        <taxon>Ascomycota</taxon>
        <taxon>Pezizomycotina</taxon>
        <taxon>Sordariomycetes</taxon>
        <taxon>Sordariomycetidae</taxon>
        <taxon>Cephalothecales</taxon>
        <taxon>Cephalothecaceae</taxon>
        <taxon>Phialemonium</taxon>
    </lineage>
</organism>
<proteinExistence type="predicted"/>
<feature type="domain" description="Amidase" evidence="1">
    <location>
        <begin position="65"/>
        <end position="388"/>
    </location>
</feature>
<sequence length="579" mass="61676">MLASGLCRALALSAVTPSLSQRLFKAEQTCFDSPFGVDELLPPLLDATLDDLSAGLEAGLFTSVDLVSAYIARILEVNSTLKAVTQINPDALAIAADLDAARSNGTTYGPLHGIPILLKNNIATDDAMETTAGSYALLGARVPEDSTVAAKLRRAGAVLLGKTNLSQWANYRSLNSSNGWSAHGGQTEGAYYPGQDPSGSSSGSGVASSLGLAWASLGTETDGSILSPAGLNNVVGIKPTVGLTSRYLVVPISEHQDTVGPMARTVRDAAYLLAAIAGEDARDNYTSAIPFAAVPDYVAACDGAALQGTRIGVPRNLIRLDGRPELQPIVDAFDDALAVLRDAGAAVVDHLILPGYDMAREADYEGVVLHADFVHNIEQYLARITENPHNVTTLADLQRFTHSFPLEDWPERDTLIWEEALNLTRPYFDTVVTAEGRIGDAPWPPAWLWGNYTAQVHCAGPLGIEGALSNYSLDALVLPTVFASSMPAWLGSPAVTVPLGRFPDDTPVVLAQPFRSLNATAPNVPFGISFLAERFSEEKLIGLAYAFEQRTLVRRQVVPYLQPRTELVDVVKRGNGGRC</sequence>
<accession>A0ABR3X3N4</accession>
<dbReference type="PANTHER" id="PTHR42678">
    <property type="entry name" value="AMIDASE"/>
    <property type="match status" value="1"/>
</dbReference>
<dbReference type="Proteomes" id="UP001586593">
    <property type="component" value="Unassembled WGS sequence"/>
</dbReference>
<dbReference type="Gene3D" id="3.90.1300.10">
    <property type="entry name" value="Amidase signature (AS) domain"/>
    <property type="match status" value="1"/>
</dbReference>
<reference evidence="2 3" key="1">
    <citation type="journal article" date="2024" name="Commun. Biol.">
        <title>Comparative genomic analysis of thermophilic fungi reveals convergent evolutionary adaptations and gene losses.</title>
        <authorList>
            <person name="Steindorff A.S."/>
            <person name="Aguilar-Pontes M.V."/>
            <person name="Robinson A.J."/>
            <person name="Andreopoulos B."/>
            <person name="LaButti K."/>
            <person name="Kuo A."/>
            <person name="Mondo S."/>
            <person name="Riley R."/>
            <person name="Otillar R."/>
            <person name="Haridas S."/>
            <person name="Lipzen A."/>
            <person name="Grimwood J."/>
            <person name="Schmutz J."/>
            <person name="Clum A."/>
            <person name="Reid I.D."/>
            <person name="Moisan M.C."/>
            <person name="Butler G."/>
            <person name="Nguyen T.T.M."/>
            <person name="Dewar K."/>
            <person name="Conant G."/>
            <person name="Drula E."/>
            <person name="Henrissat B."/>
            <person name="Hansel C."/>
            <person name="Singer S."/>
            <person name="Hutchinson M.I."/>
            <person name="de Vries R.P."/>
            <person name="Natvig D.O."/>
            <person name="Powell A.J."/>
            <person name="Tsang A."/>
            <person name="Grigoriev I.V."/>
        </authorList>
    </citation>
    <scope>NUCLEOTIDE SEQUENCE [LARGE SCALE GENOMIC DNA]</scope>
    <source>
        <strain evidence="2 3">ATCC 24622</strain>
    </source>
</reference>
<comment type="caution">
    <text evidence="2">The sequence shown here is derived from an EMBL/GenBank/DDBJ whole genome shotgun (WGS) entry which is preliminary data.</text>
</comment>